<evidence type="ECO:0000256" key="1">
    <source>
        <dbReference type="SAM" id="MobiDB-lite"/>
    </source>
</evidence>
<keyword evidence="3" id="KW-1185">Reference proteome</keyword>
<sequence length="329" mass="36772">MAKRTRSASRKTSQPAMPGSLGEALDEIGFEPLGHRIVVGKGVVARPDQHRDWVGPVIEYLAQTLPSAQDGGWDHYCISAYEVACEALVALGRAVEVEGGAKPVAQPELPAILPRWDDIATAVVGVSSQSGDLSYRYFAGRRGARKPACLLGSNIRPAHGSGPAYLEPRAFPVFQSLGLIFEGRWTEQAETILWRDSPEEWGIDFTENGRFIDACKAAVASVPEEMVMEIRRLATISEEAIEEWLELFGRRAPAPKTREDALRSLRFWSCIGVDRLFAERWRLDGGWLSVEESKRTLYLQYDQVAIEMRKEFVSLSLPEFQFLSRRSMD</sequence>
<dbReference type="EC" id="2.3.2.27" evidence="2"/>
<evidence type="ECO:0000313" key="2">
    <source>
        <dbReference type="EMBL" id="MDQ0318601.1"/>
    </source>
</evidence>
<comment type="caution">
    <text evidence="2">The sequence shown here is derived from an EMBL/GenBank/DDBJ whole genome shotgun (WGS) entry which is preliminary data.</text>
</comment>
<organism evidence="2 3">
    <name type="scientific">Pararhizobium capsulatum DSM 1112</name>
    <dbReference type="NCBI Taxonomy" id="1121113"/>
    <lineage>
        <taxon>Bacteria</taxon>
        <taxon>Pseudomonadati</taxon>
        <taxon>Pseudomonadota</taxon>
        <taxon>Alphaproteobacteria</taxon>
        <taxon>Hyphomicrobiales</taxon>
        <taxon>Rhizobiaceae</taxon>
        <taxon>Rhizobium/Agrobacterium group</taxon>
        <taxon>Pararhizobium</taxon>
    </lineage>
</organism>
<dbReference type="GO" id="GO:0061630">
    <property type="term" value="F:ubiquitin protein ligase activity"/>
    <property type="evidence" value="ECO:0007669"/>
    <property type="project" value="UniProtKB-EC"/>
</dbReference>
<keyword evidence="2" id="KW-0808">Transferase</keyword>
<keyword evidence="2" id="KW-0012">Acyltransferase</keyword>
<name>A0ABU0BK17_9HYPH</name>
<dbReference type="Proteomes" id="UP001230207">
    <property type="component" value="Unassembled WGS sequence"/>
</dbReference>
<proteinExistence type="predicted"/>
<accession>A0ABU0BK17</accession>
<feature type="region of interest" description="Disordered" evidence="1">
    <location>
        <begin position="1"/>
        <end position="21"/>
    </location>
</feature>
<reference evidence="2 3" key="1">
    <citation type="submission" date="2023-07" db="EMBL/GenBank/DDBJ databases">
        <title>Genomic Encyclopedia of Type Strains, Phase IV (KMG-IV): sequencing the most valuable type-strain genomes for metagenomic binning, comparative biology and taxonomic classification.</title>
        <authorList>
            <person name="Goeker M."/>
        </authorList>
    </citation>
    <scope>NUCLEOTIDE SEQUENCE [LARGE SCALE GENOMIC DNA]</scope>
    <source>
        <strain evidence="2 3">DSM 1112</strain>
    </source>
</reference>
<protein>
    <submittedName>
        <fullName evidence="2">Pellino protein</fullName>
        <ecNumber evidence="2">2.3.2.27</ecNumber>
    </submittedName>
</protein>
<evidence type="ECO:0000313" key="3">
    <source>
        <dbReference type="Proteomes" id="UP001230207"/>
    </source>
</evidence>
<gene>
    <name evidence="2" type="ORF">QO002_000739</name>
</gene>
<dbReference type="EMBL" id="JAUSVF010000001">
    <property type="protein sequence ID" value="MDQ0318601.1"/>
    <property type="molecule type" value="Genomic_DNA"/>
</dbReference>
<dbReference type="RefSeq" id="WP_307226810.1">
    <property type="nucleotide sequence ID" value="NZ_JAUSVF010000001.1"/>
</dbReference>